<name>A0ABN8U0U6_9BACL</name>
<sequence>MFNEDEKPVIKASEVFSLKTIIRSEWNVFSDHFGKFILRDKTRIKSNPCLEFTINNTVYQLKKDFADRVTRLEKSNNEIIALVTYDKLVPPQTITLEIMNDEMDIYTLSCIYYLFTLRD</sequence>
<evidence type="ECO:0000259" key="1">
    <source>
        <dbReference type="Pfam" id="PF23728"/>
    </source>
</evidence>
<dbReference type="Proteomes" id="UP001154322">
    <property type="component" value="Unassembled WGS sequence"/>
</dbReference>
<organism evidence="2 3">
    <name type="scientific">Paenibacillus melissococcoides</name>
    <dbReference type="NCBI Taxonomy" id="2912268"/>
    <lineage>
        <taxon>Bacteria</taxon>
        <taxon>Bacillati</taxon>
        <taxon>Bacillota</taxon>
        <taxon>Bacilli</taxon>
        <taxon>Bacillales</taxon>
        <taxon>Paenibacillaceae</taxon>
        <taxon>Paenibacillus</taxon>
    </lineage>
</organism>
<gene>
    <name evidence="2" type="ORF">WJ0W_000418</name>
</gene>
<feature type="domain" description="Tubby C-terminal" evidence="1">
    <location>
        <begin position="2"/>
        <end position="117"/>
    </location>
</feature>
<evidence type="ECO:0000313" key="2">
    <source>
        <dbReference type="EMBL" id="CAH8243192.1"/>
    </source>
</evidence>
<dbReference type="InterPro" id="IPR056944">
    <property type="entry name" value="Tubby_C-like"/>
</dbReference>
<keyword evidence="3" id="KW-1185">Reference proteome</keyword>
<protein>
    <recommendedName>
        <fullName evidence="1">Tubby C-terminal domain-containing protein</fullName>
    </recommendedName>
</protein>
<reference evidence="2" key="1">
    <citation type="submission" date="2022-06" db="EMBL/GenBank/DDBJ databases">
        <authorList>
            <person name="Dietemann V."/>
            <person name="Ory F."/>
            <person name="Dainat B."/>
            <person name="Oberhansli S."/>
        </authorList>
    </citation>
    <scope>NUCLEOTIDE SEQUENCE</scope>
    <source>
        <strain evidence="2">Ena-SAMPLE-TAB-26-04-2022-14:26:32:270-5432</strain>
    </source>
</reference>
<dbReference type="Pfam" id="PF23728">
    <property type="entry name" value="Tubby_C_like"/>
    <property type="match status" value="1"/>
</dbReference>
<proteinExistence type="predicted"/>
<dbReference type="EMBL" id="CALYLO010000001">
    <property type="protein sequence ID" value="CAH8243192.1"/>
    <property type="molecule type" value="Genomic_DNA"/>
</dbReference>
<dbReference type="RefSeq" id="WP_261944556.1">
    <property type="nucleotide sequence ID" value="NZ_CALYLO010000001.1"/>
</dbReference>
<accession>A0ABN8U0U6</accession>
<evidence type="ECO:0000313" key="3">
    <source>
        <dbReference type="Proteomes" id="UP001154322"/>
    </source>
</evidence>
<comment type="caution">
    <text evidence="2">The sequence shown here is derived from an EMBL/GenBank/DDBJ whole genome shotgun (WGS) entry which is preliminary data.</text>
</comment>